<evidence type="ECO:0000313" key="2">
    <source>
        <dbReference type="EMBL" id="SNT18707.1"/>
    </source>
</evidence>
<accession>A0A239KK03</accession>
<evidence type="ECO:0000256" key="1">
    <source>
        <dbReference type="SAM" id="MobiDB-lite"/>
    </source>
</evidence>
<dbReference type="InterPro" id="IPR011250">
    <property type="entry name" value="OMP/PagP_B-barrel"/>
</dbReference>
<dbReference type="RefSeq" id="WP_089409124.1">
    <property type="nucleotide sequence ID" value="NZ_FZOU01000005.1"/>
</dbReference>
<organism evidence="2 3">
    <name type="scientific">Granulicella rosea</name>
    <dbReference type="NCBI Taxonomy" id="474952"/>
    <lineage>
        <taxon>Bacteria</taxon>
        <taxon>Pseudomonadati</taxon>
        <taxon>Acidobacteriota</taxon>
        <taxon>Terriglobia</taxon>
        <taxon>Terriglobales</taxon>
        <taxon>Acidobacteriaceae</taxon>
        <taxon>Granulicella</taxon>
    </lineage>
</organism>
<name>A0A239KK03_9BACT</name>
<sequence length="344" mass="37053">MHIPRLNVVNPFVFARRAAGLAVFAGVATLGLHAEQPVVAASQPAAPFSSYLNASSPVAFNLSPISSSSDSDIAYSSSTGSAETSAAESFMATTDATQPPPRRRYGRPRYSDGSHNADGSNKWTGEAGVGLTIPVGNTHAYYTPSYAFQVGFGRNFNKNVALLAQFDWDNLGLQGKTINNESELYFGVTGVGLDGHAHDWSFTLNPMYTLSTTGSVGAYVVGGVGFYHKVTDFTVPGSACADYLCEFQYTVNETYDHYTSNAIGVNGGLGFTYKPSRFANERFFVEARYVYTANSQRQGITVANESTPPYGTPALPGSTYTGYNYFPASSHRTTYIPIKFGLRF</sequence>
<dbReference type="Proteomes" id="UP000198356">
    <property type="component" value="Unassembled WGS sequence"/>
</dbReference>
<dbReference type="Gene3D" id="2.40.160.20">
    <property type="match status" value="1"/>
</dbReference>
<dbReference type="EMBL" id="FZOU01000005">
    <property type="protein sequence ID" value="SNT18707.1"/>
    <property type="molecule type" value="Genomic_DNA"/>
</dbReference>
<proteinExistence type="predicted"/>
<dbReference type="SUPFAM" id="SSF56925">
    <property type="entry name" value="OMPA-like"/>
    <property type="match status" value="1"/>
</dbReference>
<dbReference type="OrthoDB" id="121699at2"/>
<evidence type="ECO:0000313" key="3">
    <source>
        <dbReference type="Proteomes" id="UP000198356"/>
    </source>
</evidence>
<reference evidence="2 3" key="1">
    <citation type="submission" date="2017-06" db="EMBL/GenBank/DDBJ databases">
        <authorList>
            <person name="Kim H.J."/>
            <person name="Triplett B.A."/>
        </authorList>
    </citation>
    <scope>NUCLEOTIDE SEQUENCE [LARGE SCALE GENOMIC DNA]</scope>
    <source>
        <strain evidence="2 3">DSM 18704</strain>
    </source>
</reference>
<protein>
    <recommendedName>
        <fullName evidence="4">Outer membrane protein beta-barrel domain-containing protein</fullName>
    </recommendedName>
</protein>
<feature type="region of interest" description="Disordered" evidence="1">
    <location>
        <begin position="86"/>
        <end position="121"/>
    </location>
</feature>
<dbReference type="AlphaFoldDB" id="A0A239KK03"/>
<evidence type="ECO:0008006" key="4">
    <source>
        <dbReference type="Google" id="ProtNLM"/>
    </source>
</evidence>
<keyword evidence="3" id="KW-1185">Reference proteome</keyword>
<gene>
    <name evidence="2" type="ORF">SAMN05421770_10528</name>
</gene>